<dbReference type="AlphaFoldDB" id="A0A2H0NG97"/>
<reference evidence="2 3" key="1">
    <citation type="submission" date="2017-09" db="EMBL/GenBank/DDBJ databases">
        <title>Depth-based differentiation of microbial function through sediment-hosted aquifers and enrichment of novel symbionts in the deep terrestrial subsurface.</title>
        <authorList>
            <person name="Probst A.J."/>
            <person name="Ladd B."/>
            <person name="Jarett J.K."/>
            <person name="Geller-Mcgrath D.E."/>
            <person name="Sieber C.M."/>
            <person name="Emerson J.B."/>
            <person name="Anantharaman K."/>
            <person name="Thomas B.C."/>
            <person name="Malmstrom R."/>
            <person name="Stieglmeier M."/>
            <person name="Klingl A."/>
            <person name="Woyke T."/>
            <person name="Ryan C.M."/>
            <person name="Banfield J.F."/>
        </authorList>
    </citation>
    <scope>NUCLEOTIDE SEQUENCE [LARGE SCALE GENOMIC DNA]</scope>
    <source>
        <strain evidence="2">CG11_big_fil_rev_8_21_14_0_20_38_23</strain>
    </source>
</reference>
<name>A0A2H0NG97_9BACT</name>
<evidence type="ECO:0000313" key="3">
    <source>
        <dbReference type="Proteomes" id="UP000228867"/>
    </source>
</evidence>
<feature type="compositionally biased region" description="Polar residues" evidence="1">
    <location>
        <begin position="31"/>
        <end position="48"/>
    </location>
</feature>
<accession>A0A2H0NG97</accession>
<dbReference type="Proteomes" id="UP000228867">
    <property type="component" value="Unassembled WGS sequence"/>
</dbReference>
<dbReference type="GO" id="GO:0006351">
    <property type="term" value="P:DNA-templated transcription"/>
    <property type="evidence" value="ECO:0007669"/>
    <property type="project" value="InterPro"/>
</dbReference>
<evidence type="ECO:0000256" key="1">
    <source>
        <dbReference type="SAM" id="MobiDB-lite"/>
    </source>
</evidence>
<evidence type="ECO:0000313" key="2">
    <source>
        <dbReference type="EMBL" id="PIR07185.1"/>
    </source>
</evidence>
<sequence length="204" mass="22595">MPKIKSKSLFIFFLTSVIIFSLVAIAIAKSNQNQGQNQEHNTSTVNATSDEEENENATNSQGQLNAAEHRSVVANFVQSLLKVASSTPGGIGQQVRVIAQQQNDSAATATEAITKVNNRSKIKTFLIGSDYKNLGALRSEVVHTRNRLEQLNRLTESVENATDTTEIQSQIQALEQEQTKIENFIKAQEGKFSLFGWLLKLFNR</sequence>
<organism evidence="2 3">
    <name type="scientific">Candidatus Jorgensenbacteria bacterium CG11_big_fil_rev_8_21_14_0_20_38_23</name>
    <dbReference type="NCBI Taxonomy" id="1974594"/>
    <lineage>
        <taxon>Bacteria</taxon>
        <taxon>Candidatus Joergenseniibacteriota</taxon>
    </lineage>
</organism>
<proteinExistence type="predicted"/>
<feature type="region of interest" description="Disordered" evidence="1">
    <location>
        <begin position="31"/>
        <end position="64"/>
    </location>
</feature>
<gene>
    <name evidence="2" type="ORF">COV54_01735</name>
</gene>
<comment type="caution">
    <text evidence="2">The sequence shown here is derived from an EMBL/GenBank/DDBJ whole genome shotgun (WGS) entry which is preliminary data.</text>
</comment>
<dbReference type="SUPFAM" id="SSF158553">
    <property type="entry name" value="TAFH domain-like"/>
    <property type="match status" value="1"/>
</dbReference>
<dbReference type="EMBL" id="PCWR01000039">
    <property type="protein sequence ID" value="PIR07185.1"/>
    <property type="molecule type" value="Genomic_DNA"/>
</dbReference>
<protein>
    <submittedName>
        <fullName evidence="2">Uncharacterized protein</fullName>
    </submittedName>
</protein>
<dbReference type="InterPro" id="IPR037249">
    <property type="entry name" value="TAFH/NHR1_dom_sf"/>
</dbReference>